<evidence type="ECO:0000313" key="3">
    <source>
        <dbReference type="Proteomes" id="UP000807504"/>
    </source>
</evidence>
<evidence type="ECO:0000313" key="2">
    <source>
        <dbReference type="EMBL" id="KAF8789352.1"/>
    </source>
</evidence>
<gene>
    <name evidence="2" type="ORF">HNY73_007293</name>
</gene>
<reference evidence="2" key="2">
    <citation type="submission" date="2020-06" db="EMBL/GenBank/DDBJ databases">
        <authorList>
            <person name="Sheffer M."/>
        </authorList>
    </citation>
    <scope>NUCLEOTIDE SEQUENCE</scope>
</reference>
<feature type="region of interest" description="Disordered" evidence="1">
    <location>
        <begin position="144"/>
        <end position="185"/>
    </location>
</feature>
<dbReference type="Proteomes" id="UP000807504">
    <property type="component" value="Unassembled WGS sequence"/>
</dbReference>
<keyword evidence="3" id="KW-1185">Reference proteome</keyword>
<dbReference type="EMBL" id="JABXBU010000012">
    <property type="protein sequence ID" value="KAF8789352.1"/>
    <property type="molecule type" value="Genomic_DNA"/>
</dbReference>
<accession>A0A8T0FG45</accession>
<feature type="compositionally biased region" description="Polar residues" evidence="1">
    <location>
        <begin position="158"/>
        <end position="185"/>
    </location>
</feature>
<comment type="caution">
    <text evidence="2">The sequence shown here is derived from an EMBL/GenBank/DDBJ whole genome shotgun (WGS) entry which is preliminary data.</text>
</comment>
<evidence type="ECO:0000256" key="1">
    <source>
        <dbReference type="SAM" id="MobiDB-lite"/>
    </source>
</evidence>
<protein>
    <submittedName>
        <fullName evidence="2">Uncharacterized protein</fullName>
    </submittedName>
</protein>
<proteinExistence type="predicted"/>
<organism evidence="2 3">
    <name type="scientific">Argiope bruennichi</name>
    <name type="common">Wasp spider</name>
    <name type="synonym">Aranea bruennichi</name>
    <dbReference type="NCBI Taxonomy" id="94029"/>
    <lineage>
        <taxon>Eukaryota</taxon>
        <taxon>Metazoa</taxon>
        <taxon>Ecdysozoa</taxon>
        <taxon>Arthropoda</taxon>
        <taxon>Chelicerata</taxon>
        <taxon>Arachnida</taxon>
        <taxon>Araneae</taxon>
        <taxon>Araneomorphae</taxon>
        <taxon>Entelegynae</taxon>
        <taxon>Araneoidea</taxon>
        <taxon>Araneidae</taxon>
        <taxon>Argiope</taxon>
    </lineage>
</organism>
<name>A0A8T0FG45_ARGBR</name>
<reference evidence="2" key="1">
    <citation type="journal article" date="2020" name="bioRxiv">
        <title>Chromosome-level reference genome of the European wasp spider Argiope bruennichi: a resource for studies on range expansion and evolutionary adaptation.</title>
        <authorList>
            <person name="Sheffer M.M."/>
            <person name="Hoppe A."/>
            <person name="Krehenwinkel H."/>
            <person name="Uhl G."/>
            <person name="Kuss A.W."/>
            <person name="Jensen L."/>
            <person name="Jensen C."/>
            <person name="Gillespie R.G."/>
            <person name="Hoff K.J."/>
            <person name="Prost S."/>
        </authorList>
    </citation>
    <scope>NUCLEOTIDE SEQUENCE</scope>
</reference>
<feature type="compositionally biased region" description="Basic and acidic residues" evidence="1">
    <location>
        <begin position="144"/>
        <end position="155"/>
    </location>
</feature>
<dbReference type="AlphaFoldDB" id="A0A8T0FG45"/>
<sequence length="278" mass="31830">MEDKLEEYEKSCSLLGKEESSNLVNHEISNIEEEIERLVSEISNQPDNDDKDIIKTLYDENLMYETVYTETDHSYQKADLGRLFSGECSQGSKPKTLVRSHSSPEPVFRNLSVNEQDEQNIAEGFAENLTRICECDSVHSSNDREFLENEGEKETPYIASSISDNGLSPTEQNDTQRTPTNTSNDSYKLIVEDKYLNVYNMCRRDSPSPVFENRGEKLVYQTLVPTAEIYELCRSSRNRPKKFYFPLENSPDQDSTQAKLPISKLAIEQCNKTEETAD</sequence>